<evidence type="ECO:0000259" key="9">
    <source>
        <dbReference type="PROSITE" id="PS50011"/>
    </source>
</evidence>
<dbReference type="AlphaFoldDB" id="A0A1L4FT78"/>
<accession>A0A1L4FT78</accession>
<dbReference type="SMART" id="SM00220">
    <property type="entry name" value="S_TKc"/>
    <property type="match status" value="1"/>
</dbReference>
<evidence type="ECO:0000256" key="5">
    <source>
        <dbReference type="ARBA" id="ARBA00022777"/>
    </source>
</evidence>
<feature type="domain" description="Protein kinase" evidence="9">
    <location>
        <begin position="12"/>
        <end position="271"/>
    </location>
</feature>
<keyword evidence="8" id="KW-0472">Membrane</keyword>
<protein>
    <submittedName>
        <fullName evidence="10">Kae1-associated kinase Bud32</fullName>
    </submittedName>
</protein>
<sequence>MPPKSSTIYSKYLIKKILGAGGSATVYLVSALDNPKQLYALKYRVPDSNANNFKRFEQEAKILSKLKSVNIPYFVESYITAEEQYYVMEYIEGETLRSMIEKNGHIHTRAAVSYAKQIASGIGELHANSIVHRDIKSQNIIISKNQTVKIIDLGISLEEDTQRLTKTHNIMCSIYYAAPELADPKCKIQPTVDVYALGIVLFEMLTGDYPFQGSDARKTFFMHRDQELPSIMQIREIPQALENAVIKATAKDPKKRYQTMWELRADLETVLKPSRSLEEKISLKTMKPKKKMRDHFNSWKVSAIMCIIVVILIGVCLYFVQRMSNGI</sequence>
<dbReference type="Proteomes" id="UP000184322">
    <property type="component" value="Chromosome"/>
</dbReference>
<keyword evidence="2" id="KW-0597">Phosphoprotein</keyword>
<dbReference type="Pfam" id="PF00069">
    <property type="entry name" value="Pkinase"/>
    <property type="match status" value="1"/>
</dbReference>
<keyword evidence="5 10" id="KW-0418">Kinase</keyword>
<dbReference type="PROSITE" id="PS00108">
    <property type="entry name" value="PROTEIN_KINASE_ST"/>
    <property type="match status" value="1"/>
</dbReference>
<evidence type="ECO:0000256" key="1">
    <source>
        <dbReference type="ARBA" id="ARBA00022527"/>
    </source>
</evidence>
<dbReference type="STRING" id="48003.BLA55_00555"/>
<keyword evidence="6 7" id="KW-0067">ATP-binding</keyword>
<dbReference type="GO" id="GO:0005524">
    <property type="term" value="F:ATP binding"/>
    <property type="evidence" value="ECO:0007669"/>
    <property type="project" value="UniProtKB-UniRule"/>
</dbReference>
<dbReference type="InterPro" id="IPR000719">
    <property type="entry name" value="Prot_kinase_dom"/>
</dbReference>
<dbReference type="PROSITE" id="PS00107">
    <property type="entry name" value="PROTEIN_KINASE_ATP"/>
    <property type="match status" value="1"/>
</dbReference>
<dbReference type="InterPro" id="IPR017441">
    <property type="entry name" value="Protein_kinase_ATP_BS"/>
</dbReference>
<keyword evidence="8" id="KW-1133">Transmembrane helix</keyword>
<evidence type="ECO:0000313" key="11">
    <source>
        <dbReference type="Proteomes" id="UP000184322"/>
    </source>
</evidence>
<dbReference type="SUPFAM" id="SSF56112">
    <property type="entry name" value="Protein kinase-like (PK-like)"/>
    <property type="match status" value="1"/>
</dbReference>
<evidence type="ECO:0000256" key="2">
    <source>
        <dbReference type="ARBA" id="ARBA00022553"/>
    </source>
</evidence>
<dbReference type="PANTHER" id="PTHR24351">
    <property type="entry name" value="RIBOSOMAL PROTEIN S6 KINASE"/>
    <property type="match status" value="1"/>
</dbReference>
<dbReference type="PROSITE" id="PS50011">
    <property type="entry name" value="PROTEIN_KINASE_DOM"/>
    <property type="match status" value="1"/>
</dbReference>
<name>A0A1L4FT78_9BACT</name>
<keyword evidence="4 7" id="KW-0547">Nucleotide-binding</keyword>
<keyword evidence="3" id="KW-0808">Transferase</keyword>
<keyword evidence="11" id="KW-1185">Reference proteome</keyword>
<dbReference type="InterPro" id="IPR008271">
    <property type="entry name" value="Ser/Thr_kinase_AS"/>
</dbReference>
<evidence type="ECO:0000256" key="3">
    <source>
        <dbReference type="ARBA" id="ARBA00022679"/>
    </source>
</evidence>
<dbReference type="InterPro" id="IPR011009">
    <property type="entry name" value="Kinase-like_dom_sf"/>
</dbReference>
<dbReference type="KEGG" id="mpul:BLA55_00555"/>
<dbReference type="CDD" id="cd14014">
    <property type="entry name" value="STKc_PknB_like"/>
    <property type="match status" value="1"/>
</dbReference>
<proteinExistence type="predicted"/>
<evidence type="ECO:0000313" key="10">
    <source>
        <dbReference type="EMBL" id="APJ38813.1"/>
    </source>
</evidence>
<evidence type="ECO:0000256" key="6">
    <source>
        <dbReference type="ARBA" id="ARBA00022840"/>
    </source>
</evidence>
<evidence type="ECO:0000256" key="7">
    <source>
        <dbReference type="PROSITE-ProRule" id="PRU10141"/>
    </source>
</evidence>
<dbReference type="GO" id="GO:0004674">
    <property type="term" value="F:protein serine/threonine kinase activity"/>
    <property type="evidence" value="ECO:0007669"/>
    <property type="project" value="UniProtKB-KW"/>
</dbReference>
<keyword evidence="1" id="KW-0723">Serine/threonine-protein kinase</keyword>
<dbReference type="Gene3D" id="1.10.510.10">
    <property type="entry name" value="Transferase(Phosphotransferase) domain 1"/>
    <property type="match status" value="1"/>
</dbReference>
<organism evidence="10 11">
    <name type="scientific">Mycoplasmopsis pullorum</name>
    <dbReference type="NCBI Taxonomy" id="48003"/>
    <lineage>
        <taxon>Bacteria</taxon>
        <taxon>Bacillati</taxon>
        <taxon>Mycoplasmatota</taxon>
        <taxon>Mycoplasmoidales</taxon>
        <taxon>Metamycoplasmataceae</taxon>
        <taxon>Mycoplasmopsis</taxon>
    </lineage>
</organism>
<feature type="binding site" evidence="7">
    <location>
        <position position="42"/>
    </location>
    <ligand>
        <name>ATP</name>
        <dbReference type="ChEBI" id="CHEBI:30616"/>
    </ligand>
</feature>
<dbReference type="EMBL" id="CP017813">
    <property type="protein sequence ID" value="APJ38813.1"/>
    <property type="molecule type" value="Genomic_DNA"/>
</dbReference>
<evidence type="ECO:0000256" key="8">
    <source>
        <dbReference type="SAM" id="Phobius"/>
    </source>
</evidence>
<reference evidence="11" key="1">
    <citation type="submission" date="2016-10" db="EMBL/GenBank/DDBJ databases">
        <authorList>
            <person name="Beylefeld A."/>
            <person name="Abolnik C."/>
        </authorList>
    </citation>
    <scope>NUCLEOTIDE SEQUENCE [LARGE SCALE GENOMIC DNA]</scope>
    <source>
        <strain evidence="11">B359_6</strain>
    </source>
</reference>
<keyword evidence="8" id="KW-0812">Transmembrane</keyword>
<feature type="transmembrane region" description="Helical" evidence="8">
    <location>
        <begin position="299"/>
        <end position="320"/>
    </location>
</feature>
<gene>
    <name evidence="10" type="ORF">BLA55_00555</name>
</gene>
<evidence type="ECO:0000256" key="4">
    <source>
        <dbReference type="ARBA" id="ARBA00022741"/>
    </source>
</evidence>